<protein>
    <submittedName>
        <fullName evidence="2">TFIIS N-terminal domain-containing protein</fullName>
    </submittedName>
</protein>
<proteinExistence type="predicted"/>
<evidence type="ECO:0000313" key="2">
    <source>
        <dbReference type="WBParaSite" id="RSKR_0000304800.1"/>
    </source>
</evidence>
<name>A0AC35TPN9_9BILA</name>
<evidence type="ECO:0000313" key="1">
    <source>
        <dbReference type="Proteomes" id="UP000095286"/>
    </source>
</evidence>
<sequence>MSGQVQQCGIYPDIHQAEEQIDGHQQSNEEIVILYPDSITDSLTDLQFDKSSPETQLKATFVSIQASRYEDANQAVQNNEAKSCLNGFCWTIMYLVLTIMMYGLAKNYYCYALTAIQPFKMRVALFFAFWNFRRDCLSIRWDAMLIISLELIFTQWKIEFLQPIREIGIDNCDHTMNHLFALPPVKLLTNEPLLVVFLLVITLALGLISKLVHDRVENKSMVLRVFAFITTLISGFVVIILINMTEDFTGIHQLNMRGTMLDADAHSKIRRDIKEDNFMKRHHSLFEPIIHIFAKASNMSVSIAKTEQMFESIGSDNLLNSKSRKRSHTDISPKPKQENPGRTGFASDFEEMMLRRKQINKMKRCKADDSAASLAVFEERINDLVSRMLKAAAKDRELNSEGKAALNKIMMIDEVKNMLLTKDRFEQILDSNFLEAVAHWLSPLPSKVLPSLAIRTVIIQLLSDFYQQLDTQYLKRCGLGRAIMFLSNHPKETFENKTNAKILLEVWMKPIFAGRMEERIPKQKITKETSLVKPKKQRKTDEDVKIPKARIDKNESNSIRSESKHTGFAFTDIKSRSNIQDRLTKISKVFKERSICLPFIMMMNRFNPMNFMMLQNQLNPVL</sequence>
<dbReference type="Proteomes" id="UP000095286">
    <property type="component" value="Unplaced"/>
</dbReference>
<accession>A0AC35TPN9</accession>
<reference evidence="2" key="1">
    <citation type="submission" date="2016-11" db="UniProtKB">
        <authorList>
            <consortium name="WormBaseParasite"/>
        </authorList>
    </citation>
    <scope>IDENTIFICATION</scope>
    <source>
        <strain evidence="2">KR3021</strain>
    </source>
</reference>
<dbReference type="WBParaSite" id="RSKR_0000304800.1">
    <property type="protein sequence ID" value="RSKR_0000304800.1"/>
    <property type="gene ID" value="RSKR_0000304800"/>
</dbReference>
<organism evidence="1 2">
    <name type="scientific">Rhabditophanes sp. KR3021</name>
    <dbReference type="NCBI Taxonomy" id="114890"/>
    <lineage>
        <taxon>Eukaryota</taxon>
        <taxon>Metazoa</taxon>
        <taxon>Ecdysozoa</taxon>
        <taxon>Nematoda</taxon>
        <taxon>Chromadorea</taxon>
        <taxon>Rhabditida</taxon>
        <taxon>Tylenchina</taxon>
        <taxon>Panagrolaimomorpha</taxon>
        <taxon>Strongyloidoidea</taxon>
        <taxon>Alloionematidae</taxon>
        <taxon>Rhabditophanes</taxon>
    </lineage>
</organism>